<evidence type="ECO:0000313" key="1">
    <source>
        <dbReference type="EMBL" id="KAF6025985.1"/>
    </source>
</evidence>
<dbReference type="Proteomes" id="UP000593567">
    <property type="component" value="Unassembled WGS sequence"/>
</dbReference>
<comment type="caution">
    <text evidence="1">The sequence shown here is derived from an EMBL/GenBank/DDBJ whole genome shotgun (WGS) entry which is preliminary data.</text>
</comment>
<dbReference type="AlphaFoldDB" id="A0A7J7JIQ1"/>
<reference evidence="1" key="1">
    <citation type="submission" date="2020-06" db="EMBL/GenBank/DDBJ databases">
        <title>Draft genome of Bugula neritina, a colonial animal packing powerful symbionts and potential medicines.</title>
        <authorList>
            <person name="Rayko M."/>
        </authorList>
    </citation>
    <scope>NUCLEOTIDE SEQUENCE [LARGE SCALE GENOMIC DNA]</scope>
    <source>
        <strain evidence="1">Kwan_BN1</strain>
    </source>
</reference>
<gene>
    <name evidence="1" type="ORF">EB796_015714</name>
</gene>
<sequence>MISQSERWNLIDFDWLTITNHNNIELIIQCGDKERRRTYSITVASRTIAQIRYVWLGIAHKVSLLTIGLKSTKNGQPRCWASKSNV</sequence>
<evidence type="ECO:0000313" key="2">
    <source>
        <dbReference type="Proteomes" id="UP000593567"/>
    </source>
</evidence>
<keyword evidence="2" id="KW-1185">Reference proteome</keyword>
<proteinExistence type="predicted"/>
<organism evidence="1 2">
    <name type="scientific">Bugula neritina</name>
    <name type="common">Brown bryozoan</name>
    <name type="synonym">Sertularia neritina</name>
    <dbReference type="NCBI Taxonomy" id="10212"/>
    <lineage>
        <taxon>Eukaryota</taxon>
        <taxon>Metazoa</taxon>
        <taxon>Spiralia</taxon>
        <taxon>Lophotrochozoa</taxon>
        <taxon>Bryozoa</taxon>
        <taxon>Gymnolaemata</taxon>
        <taxon>Cheilostomatida</taxon>
        <taxon>Flustrina</taxon>
        <taxon>Buguloidea</taxon>
        <taxon>Bugulidae</taxon>
        <taxon>Bugula</taxon>
    </lineage>
</organism>
<accession>A0A7J7JIQ1</accession>
<dbReference type="EMBL" id="VXIV02002381">
    <property type="protein sequence ID" value="KAF6025985.1"/>
    <property type="molecule type" value="Genomic_DNA"/>
</dbReference>
<protein>
    <submittedName>
        <fullName evidence="1">Uncharacterized protein</fullName>
    </submittedName>
</protein>
<name>A0A7J7JIQ1_BUGNE</name>